<evidence type="ECO:0000313" key="3">
    <source>
        <dbReference type="Proteomes" id="UP000246722"/>
    </source>
</evidence>
<dbReference type="SUPFAM" id="SSF54427">
    <property type="entry name" value="NTF2-like"/>
    <property type="match status" value="1"/>
</dbReference>
<dbReference type="InterPro" id="IPR027843">
    <property type="entry name" value="DUF4440"/>
</dbReference>
<dbReference type="AlphaFoldDB" id="A0A318A3B1"/>
<feature type="domain" description="DUF4440" evidence="1">
    <location>
        <begin position="31"/>
        <end position="127"/>
    </location>
</feature>
<organism evidence="2 3">
    <name type="scientific">Cryobacterium arcticum</name>
    <dbReference type="NCBI Taxonomy" id="670052"/>
    <lineage>
        <taxon>Bacteria</taxon>
        <taxon>Bacillati</taxon>
        <taxon>Actinomycetota</taxon>
        <taxon>Actinomycetes</taxon>
        <taxon>Micrococcales</taxon>
        <taxon>Microbacteriaceae</taxon>
        <taxon>Cryobacterium</taxon>
    </lineage>
</organism>
<gene>
    <name evidence="2" type="ORF">CTB96_01655</name>
</gene>
<dbReference type="Gene3D" id="3.10.450.50">
    <property type="match status" value="1"/>
</dbReference>
<dbReference type="Pfam" id="PF14534">
    <property type="entry name" value="DUF4440"/>
    <property type="match status" value="1"/>
</dbReference>
<dbReference type="EMBL" id="QHLY01000005">
    <property type="protein sequence ID" value="PXA71660.1"/>
    <property type="molecule type" value="Genomic_DNA"/>
</dbReference>
<proteinExistence type="predicted"/>
<keyword evidence="3" id="KW-1185">Reference proteome</keyword>
<dbReference type="InterPro" id="IPR032710">
    <property type="entry name" value="NTF2-like_dom_sf"/>
</dbReference>
<reference evidence="2 3" key="1">
    <citation type="submission" date="2018-05" db="EMBL/GenBank/DDBJ databases">
        <title>Genetic diversity of glacier-inhabiting Cryobacterium bacteria in China and description of Cryobacterium mengkeensis sp. nov. and Arthrobacter glacialis sp. nov.</title>
        <authorList>
            <person name="Liu Q."/>
            <person name="Xin Y.-H."/>
        </authorList>
    </citation>
    <scope>NUCLEOTIDE SEQUENCE [LARGE SCALE GENOMIC DNA]</scope>
    <source>
        <strain evidence="2 3">SK-1</strain>
    </source>
</reference>
<name>A0A318A3B1_9MICO</name>
<comment type="caution">
    <text evidence="2">The sequence shown here is derived from an EMBL/GenBank/DDBJ whole genome shotgun (WGS) entry which is preliminary data.</text>
</comment>
<accession>A0A318A3B1</accession>
<dbReference type="Proteomes" id="UP000246722">
    <property type="component" value="Unassembled WGS sequence"/>
</dbReference>
<evidence type="ECO:0000259" key="1">
    <source>
        <dbReference type="Pfam" id="PF14534"/>
    </source>
</evidence>
<evidence type="ECO:0000313" key="2">
    <source>
        <dbReference type="EMBL" id="PXA71660.1"/>
    </source>
</evidence>
<sequence length="135" mass="14854">MRSPAEGYRGSMTVITDDLPARLLHEAHEGWRAILSGKGGDYYQRTMTGDALLILPGVVLGRDDVRAAFKAAAPLDRYELHDPAIIRLGEHAGVLVYRSKAWRGDTATELQMSTTYLFDENNGGWSIAAHQESPV</sequence>
<protein>
    <submittedName>
        <fullName evidence="2">DUF4440 domain-containing protein</fullName>
    </submittedName>
</protein>